<dbReference type="PANTHER" id="PTHR24220:SF86">
    <property type="entry name" value="ABC TRANSPORTER ABCH.1"/>
    <property type="match status" value="1"/>
</dbReference>
<evidence type="ECO:0000259" key="5">
    <source>
        <dbReference type="PROSITE" id="PS50893"/>
    </source>
</evidence>
<keyword evidence="2" id="KW-0547">Nucleotide-binding</keyword>
<reference evidence="6 7" key="1">
    <citation type="submission" date="2017-04" db="EMBL/GenBank/DDBJ databases">
        <authorList>
            <person name="Afonso C.L."/>
            <person name="Miller P.J."/>
            <person name="Scott M.A."/>
            <person name="Spackman E."/>
            <person name="Goraichik I."/>
            <person name="Dimitrov K.M."/>
            <person name="Suarez D.L."/>
            <person name="Swayne D.E."/>
        </authorList>
    </citation>
    <scope>NUCLEOTIDE SEQUENCE [LARGE SCALE GENOMIC DNA]</scope>
    <source>
        <strain evidence="6 7">DSM 12555</strain>
    </source>
</reference>
<sequence>MIEIKNLSKIYEIGKEKLYALDKVSLRIEEGEFAAIVGPSGSGKSTLMNILGCLDTPTEGSYLLDGKPVESLNDDQLASIRNEKIGFIFQRYNLLTKLNVYENVEIPLIYLGLGNAERKERIQTALEQVGLASHIHHKPTELSGGQQQRVAIARALATNPSVIMADEPTGALDSKTGKEVLALLQKLHKSGRTIVLITHDLSIAAEAERRIQIKDGHIISDDGGDTSENLSIAQNGH</sequence>
<dbReference type="PANTHER" id="PTHR24220">
    <property type="entry name" value="IMPORT ATP-BINDING PROTEIN"/>
    <property type="match status" value="1"/>
</dbReference>
<keyword evidence="7" id="KW-1185">Reference proteome</keyword>
<dbReference type="CDD" id="cd03255">
    <property type="entry name" value="ABC_MJ0796_LolCDE_FtsE"/>
    <property type="match status" value="1"/>
</dbReference>
<protein>
    <submittedName>
        <fullName evidence="6">Putative ABC transport system ATP-binding protein</fullName>
    </submittedName>
</protein>
<dbReference type="GO" id="GO:0022857">
    <property type="term" value="F:transmembrane transporter activity"/>
    <property type="evidence" value="ECO:0007669"/>
    <property type="project" value="TreeGrafter"/>
</dbReference>
<dbReference type="GO" id="GO:0005886">
    <property type="term" value="C:plasma membrane"/>
    <property type="evidence" value="ECO:0007669"/>
    <property type="project" value="TreeGrafter"/>
</dbReference>
<accession>A0A1W1XQQ9</accession>
<dbReference type="GO" id="GO:0098796">
    <property type="term" value="C:membrane protein complex"/>
    <property type="evidence" value="ECO:0007669"/>
    <property type="project" value="UniProtKB-ARBA"/>
</dbReference>
<dbReference type="Proteomes" id="UP000192468">
    <property type="component" value="Unassembled WGS sequence"/>
</dbReference>
<dbReference type="InterPro" id="IPR015854">
    <property type="entry name" value="ABC_transpr_LolD-like"/>
</dbReference>
<keyword evidence="1" id="KW-0813">Transport</keyword>
<gene>
    <name evidence="6" type="ORF">SAMN02745134_02730</name>
</gene>
<dbReference type="GO" id="GO:0016887">
    <property type="term" value="F:ATP hydrolysis activity"/>
    <property type="evidence" value="ECO:0007669"/>
    <property type="project" value="InterPro"/>
</dbReference>
<keyword evidence="3 6" id="KW-0067">ATP-binding</keyword>
<dbReference type="PROSITE" id="PS00211">
    <property type="entry name" value="ABC_TRANSPORTER_1"/>
    <property type="match status" value="1"/>
</dbReference>
<dbReference type="AlphaFoldDB" id="A0A1W1XQQ9"/>
<dbReference type="InterPro" id="IPR003593">
    <property type="entry name" value="AAA+_ATPase"/>
</dbReference>
<proteinExistence type="predicted"/>
<feature type="region of interest" description="Disordered" evidence="4">
    <location>
        <begin position="217"/>
        <end position="237"/>
    </location>
</feature>
<dbReference type="InterPro" id="IPR003439">
    <property type="entry name" value="ABC_transporter-like_ATP-bd"/>
</dbReference>
<evidence type="ECO:0000256" key="3">
    <source>
        <dbReference type="ARBA" id="ARBA00022840"/>
    </source>
</evidence>
<dbReference type="STRING" id="1121291.SAMN02745134_02730"/>
<dbReference type="OrthoDB" id="9802264at2"/>
<dbReference type="PROSITE" id="PS50893">
    <property type="entry name" value="ABC_TRANSPORTER_2"/>
    <property type="match status" value="1"/>
</dbReference>
<evidence type="ECO:0000256" key="4">
    <source>
        <dbReference type="SAM" id="MobiDB-lite"/>
    </source>
</evidence>
<dbReference type="GO" id="GO:0005524">
    <property type="term" value="F:ATP binding"/>
    <property type="evidence" value="ECO:0007669"/>
    <property type="project" value="UniProtKB-KW"/>
</dbReference>
<evidence type="ECO:0000256" key="1">
    <source>
        <dbReference type="ARBA" id="ARBA00022448"/>
    </source>
</evidence>
<feature type="compositionally biased region" description="Polar residues" evidence="4">
    <location>
        <begin position="226"/>
        <end position="237"/>
    </location>
</feature>
<dbReference type="Pfam" id="PF00005">
    <property type="entry name" value="ABC_tran"/>
    <property type="match status" value="1"/>
</dbReference>
<evidence type="ECO:0000313" key="6">
    <source>
        <dbReference type="EMBL" id="SMC26207.1"/>
    </source>
</evidence>
<evidence type="ECO:0000256" key="2">
    <source>
        <dbReference type="ARBA" id="ARBA00022741"/>
    </source>
</evidence>
<dbReference type="Gene3D" id="3.40.50.300">
    <property type="entry name" value="P-loop containing nucleotide triphosphate hydrolases"/>
    <property type="match status" value="1"/>
</dbReference>
<name>A0A1W1XQQ9_9CLOT</name>
<dbReference type="RefSeq" id="WP_084116546.1">
    <property type="nucleotide sequence ID" value="NZ_FWXH01000012.1"/>
</dbReference>
<dbReference type="EMBL" id="FWXH01000012">
    <property type="protein sequence ID" value="SMC26207.1"/>
    <property type="molecule type" value="Genomic_DNA"/>
</dbReference>
<dbReference type="InterPro" id="IPR017911">
    <property type="entry name" value="MacB-like_ATP-bd"/>
</dbReference>
<evidence type="ECO:0000313" key="7">
    <source>
        <dbReference type="Proteomes" id="UP000192468"/>
    </source>
</evidence>
<dbReference type="FunFam" id="3.40.50.300:FF:000032">
    <property type="entry name" value="Export ABC transporter ATP-binding protein"/>
    <property type="match status" value="1"/>
</dbReference>
<dbReference type="SMART" id="SM00382">
    <property type="entry name" value="AAA"/>
    <property type="match status" value="1"/>
</dbReference>
<dbReference type="SUPFAM" id="SSF52540">
    <property type="entry name" value="P-loop containing nucleoside triphosphate hydrolases"/>
    <property type="match status" value="1"/>
</dbReference>
<dbReference type="InterPro" id="IPR017871">
    <property type="entry name" value="ABC_transporter-like_CS"/>
</dbReference>
<feature type="domain" description="ABC transporter" evidence="5">
    <location>
        <begin position="2"/>
        <end position="235"/>
    </location>
</feature>
<organism evidence="6 7">
    <name type="scientific">Clostridium acidisoli DSM 12555</name>
    <dbReference type="NCBI Taxonomy" id="1121291"/>
    <lineage>
        <taxon>Bacteria</taxon>
        <taxon>Bacillati</taxon>
        <taxon>Bacillota</taxon>
        <taxon>Clostridia</taxon>
        <taxon>Eubacteriales</taxon>
        <taxon>Clostridiaceae</taxon>
        <taxon>Clostridium</taxon>
    </lineage>
</organism>
<dbReference type="InterPro" id="IPR027417">
    <property type="entry name" value="P-loop_NTPase"/>
</dbReference>